<dbReference type="OrthoDB" id="762982at2759"/>
<evidence type="ECO:0000313" key="1">
    <source>
        <dbReference type="EMBL" id="KAJ5114414.1"/>
    </source>
</evidence>
<dbReference type="EMBL" id="JAPMSZ010000001">
    <property type="protein sequence ID" value="KAJ5114414.1"/>
    <property type="molecule type" value="Genomic_DNA"/>
</dbReference>
<evidence type="ECO:0000313" key="2">
    <source>
        <dbReference type="Proteomes" id="UP001141434"/>
    </source>
</evidence>
<dbReference type="CDD" id="cd12148">
    <property type="entry name" value="fungal_TF_MHR"/>
    <property type="match status" value="1"/>
</dbReference>
<comment type="caution">
    <text evidence="1">The sequence shown here is derived from an EMBL/GenBank/DDBJ whole genome shotgun (WGS) entry which is preliminary data.</text>
</comment>
<dbReference type="RefSeq" id="XP_056515607.1">
    <property type="nucleotide sequence ID" value="XM_056650757.1"/>
</dbReference>
<dbReference type="Proteomes" id="UP001141434">
    <property type="component" value="Unassembled WGS sequence"/>
</dbReference>
<dbReference type="GeneID" id="81389925"/>
<proteinExistence type="predicted"/>
<sequence length="285" mass="32278">MTATYSDTMDPRNLYDWELSEDTTTLPDPRPLTESTPATYMIAQGRLFRALGRIPVFNNTPGPYSYDTVLEIDNAVHKAYQNFPPHHENGRCRRRDKLRESYIQLLKSEPVVYVSQRDLHPTLKAYGQRQNHSPIQILSGSVHFIYSDTPELSKDLGSILLELGQRFPDVDASSDTEALLQTLEMYSTYWEKAKDSCDEAWKVHQILSGMLSGFRPGTATDLPQTLPSGLSFEIPGFSPQLPELTSDCKVKNDLSNMGIDWATWDAFIEDATFENGPVYRNTAFL</sequence>
<organism evidence="1 2">
    <name type="scientific">Penicillium alfredii</name>
    <dbReference type="NCBI Taxonomy" id="1506179"/>
    <lineage>
        <taxon>Eukaryota</taxon>
        <taxon>Fungi</taxon>
        <taxon>Dikarya</taxon>
        <taxon>Ascomycota</taxon>
        <taxon>Pezizomycotina</taxon>
        <taxon>Eurotiomycetes</taxon>
        <taxon>Eurotiomycetidae</taxon>
        <taxon>Eurotiales</taxon>
        <taxon>Aspergillaceae</taxon>
        <taxon>Penicillium</taxon>
    </lineage>
</organism>
<keyword evidence="2" id="KW-1185">Reference proteome</keyword>
<name>A0A9W9G934_9EURO</name>
<dbReference type="AlphaFoldDB" id="A0A9W9G934"/>
<gene>
    <name evidence="1" type="ORF">NUU61_000173</name>
</gene>
<reference evidence="1" key="1">
    <citation type="submission" date="2022-11" db="EMBL/GenBank/DDBJ databases">
        <authorList>
            <person name="Petersen C."/>
        </authorList>
    </citation>
    <scope>NUCLEOTIDE SEQUENCE</scope>
    <source>
        <strain evidence="1">IBT 34128</strain>
    </source>
</reference>
<accession>A0A9W9G934</accession>
<reference evidence="1" key="2">
    <citation type="journal article" date="2023" name="IMA Fungus">
        <title>Comparative genomic study of the Penicillium genus elucidates a diverse pangenome and 15 lateral gene transfer events.</title>
        <authorList>
            <person name="Petersen C."/>
            <person name="Sorensen T."/>
            <person name="Nielsen M.R."/>
            <person name="Sondergaard T.E."/>
            <person name="Sorensen J.L."/>
            <person name="Fitzpatrick D.A."/>
            <person name="Frisvad J.C."/>
            <person name="Nielsen K.L."/>
        </authorList>
    </citation>
    <scope>NUCLEOTIDE SEQUENCE</scope>
    <source>
        <strain evidence="1">IBT 34128</strain>
    </source>
</reference>
<protein>
    <submittedName>
        <fullName evidence="1">Uncharacterized protein</fullName>
    </submittedName>
</protein>